<proteinExistence type="predicted"/>
<dbReference type="EMBL" id="CP000975">
    <property type="protein sequence ID" value="ACD82176.1"/>
    <property type="molecule type" value="Genomic_DNA"/>
</dbReference>
<reference evidence="1 2" key="1">
    <citation type="journal article" date="2008" name="Biol. Direct">
        <title>Complete genome sequence of the extremely acidophilic methanotroph isolate V4, Methylacidiphilum infernorum, a representative of the bacterial phylum Verrucomicrobia.</title>
        <authorList>
            <person name="Hou S."/>
            <person name="Makarova K.S."/>
            <person name="Saw J.H."/>
            <person name="Senin P."/>
            <person name="Ly B.V."/>
            <person name="Zhou Z."/>
            <person name="Ren Y."/>
            <person name="Wang J."/>
            <person name="Galperin M.Y."/>
            <person name="Omelchenko M.V."/>
            <person name="Wolf Y.I."/>
            <person name="Yutin N."/>
            <person name="Koonin E.V."/>
            <person name="Stott M.B."/>
            <person name="Mountain B.W."/>
            <person name="Crowe M.A."/>
            <person name="Smirnova A.V."/>
            <person name="Dunfield P.F."/>
            <person name="Feng L."/>
            <person name="Wang L."/>
            <person name="Alam M."/>
        </authorList>
    </citation>
    <scope>NUCLEOTIDE SEQUENCE [LARGE SCALE GENOMIC DNA]</scope>
    <source>
        <strain evidence="2">Isolate V4</strain>
    </source>
</reference>
<gene>
    <name evidence="1" type="ordered locus">Minf_0116</name>
</gene>
<organism evidence="1 2">
    <name type="scientific">Methylacidiphilum infernorum (isolate V4)</name>
    <name type="common">Methylokorus infernorum (strain V4)</name>
    <dbReference type="NCBI Taxonomy" id="481448"/>
    <lineage>
        <taxon>Bacteria</taxon>
        <taxon>Pseudomonadati</taxon>
        <taxon>Verrucomicrobiota</taxon>
        <taxon>Methylacidiphilae</taxon>
        <taxon>Methylacidiphilales</taxon>
        <taxon>Methylacidiphilaceae</taxon>
        <taxon>Methylacidiphilum (ex Ratnadevi et al. 2023)</taxon>
    </lineage>
</organism>
<dbReference type="Proteomes" id="UP000009149">
    <property type="component" value="Chromosome"/>
</dbReference>
<accession>B3DX36</accession>
<protein>
    <submittedName>
        <fullName evidence="1">Uncharacterized protein</fullName>
    </submittedName>
</protein>
<evidence type="ECO:0000313" key="2">
    <source>
        <dbReference type="Proteomes" id="UP000009149"/>
    </source>
</evidence>
<dbReference type="KEGG" id="min:Minf_0116"/>
<dbReference type="AlphaFoldDB" id="B3DX36"/>
<evidence type="ECO:0000313" key="1">
    <source>
        <dbReference type="EMBL" id="ACD82176.1"/>
    </source>
</evidence>
<name>B3DX36_METI4</name>
<sequence length="65" mass="7395">MQRRHALYLIGHHKDVFYFVSILTPLWSHFCAKQNLHSSYCIGVLGSFILTGKTKEKGALDEATD</sequence>
<dbReference type="HOGENOM" id="CLU_2844833_0_0_0"/>
<dbReference type="STRING" id="481448.Minf_0116"/>